<keyword evidence="3" id="KW-1185">Reference proteome</keyword>
<dbReference type="InterPro" id="IPR019351">
    <property type="entry name" value="DUF2039"/>
</dbReference>
<dbReference type="EMBL" id="JAAAJB010000289">
    <property type="protein sequence ID" value="KAG0259322.1"/>
    <property type="molecule type" value="Genomic_DNA"/>
</dbReference>
<protein>
    <submittedName>
        <fullName evidence="2">Uncharacterized protein</fullName>
    </submittedName>
</protein>
<evidence type="ECO:0000256" key="1">
    <source>
        <dbReference type="SAM" id="MobiDB-lite"/>
    </source>
</evidence>
<name>A0A9P6Q4P5_9FUNG</name>
<accession>A0A9P6Q4P5</accession>
<sequence>MSGVYESKKVSSRKGNNRKQGQTYKNTFAFHANKGSRITKQIAAMPIGGLCSKCVDVIEWRKKFRKYKPLTTARKCVNCDQKAIKEAYHVMCNNCAGEKNVCAKCLESREIVPTNIKSQKELVKEQVEFDRLLSGMNERQRRAYLRKLERKRKESAEEGAEENLEEEVEALRKHVEAMGTRSDSDFDDDSDFDSEEDDDKEGEDDEEDDDEEDDDDEDDEGESDK</sequence>
<organism evidence="2 3">
    <name type="scientific">Actinomortierella ambigua</name>
    <dbReference type="NCBI Taxonomy" id="1343610"/>
    <lineage>
        <taxon>Eukaryota</taxon>
        <taxon>Fungi</taxon>
        <taxon>Fungi incertae sedis</taxon>
        <taxon>Mucoromycota</taxon>
        <taxon>Mortierellomycotina</taxon>
        <taxon>Mortierellomycetes</taxon>
        <taxon>Mortierellales</taxon>
        <taxon>Mortierellaceae</taxon>
        <taxon>Actinomortierella</taxon>
    </lineage>
</organism>
<evidence type="ECO:0000313" key="3">
    <source>
        <dbReference type="Proteomes" id="UP000807716"/>
    </source>
</evidence>
<gene>
    <name evidence="2" type="ORF">DFQ27_004125</name>
</gene>
<dbReference type="Pfam" id="PF10217">
    <property type="entry name" value="DUF2039"/>
    <property type="match status" value="1"/>
</dbReference>
<feature type="compositionally biased region" description="Acidic residues" evidence="1">
    <location>
        <begin position="185"/>
        <end position="225"/>
    </location>
</feature>
<dbReference type="Proteomes" id="UP000807716">
    <property type="component" value="Unassembled WGS sequence"/>
</dbReference>
<dbReference type="AlphaFoldDB" id="A0A9P6Q4P5"/>
<dbReference type="PANTHER" id="PTHR22876:SF5">
    <property type="entry name" value="CHROMOSOME 9 OPEN READING FRAME 85"/>
    <property type="match status" value="1"/>
</dbReference>
<feature type="region of interest" description="Disordered" evidence="1">
    <location>
        <begin position="151"/>
        <end position="225"/>
    </location>
</feature>
<comment type="caution">
    <text evidence="2">The sequence shown here is derived from an EMBL/GenBank/DDBJ whole genome shotgun (WGS) entry which is preliminary data.</text>
</comment>
<proteinExistence type="predicted"/>
<feature type="region of interest" description="Disordered" evidence="1">
    <location>
        <begin position="1"/>
        <end position="20"/>
    </location>
</feature>
<feature type="compositionally biased region" description="Acidic residues" evidence="1">
    <location>
        <begin position="157"/>
        <end position="168"/>
    </location>
</feature>
<reference evidence="2" key="1">
    <citation type="journal article" date="2020" name="Fungal Divers.">
        <title>Resolving the Mortierellaceae phylogeny through synthesis of multi-gene phylogenetics and phylogenomics.</title>
        <authorList>
            <person name="Vandepol N."/>
            <person name="Liber J."/>
            <person name="Desiro A."/>
            <person name="Na H."/>
            <person name="Kennedy M."/>
            <person name="Barry K."/>
            <person name="Grigoriev I.V."/>
            <person name="Miller A.N."/>
            <person name="O'Donnell K."/>
            <person name="Stajich J.E."/>
            <person name="Bonito G."/>
        </authorList>
    </citation>
    <scope>NUCLEOTIDE SEQUENCE</scope>
    <source>
        <strain evidence="2">BC1065</strain>
    </source>
</reference>
<evidence type="ECO:0000313" key="2">
    <source>
        <dbReference type="EMBL" id="KAG0259322.1"/>
    </source>
</evidence>
<dbReference type="OrthoDB" id="250548at2759"/>
<dbReference type="PANTHER" id="PTHR22876">
    <property type="entry name" value="ZGC:101016"/>
    <property type="match status" value="1"/>
</dbReference>